<comment type="similarity">
    <text evidence="1">Belongs to the membrane fusion protein (MFP) (TC 8.A.1) family.</text>
</comment>
<dbReference type="RefSeq" id="WP_090270402.1">
    <property type="nucleotide sequence ID" value="NZ_FOEP01000010.1"/>
</dbReference>
<dbReference type="InterPro" id="IPR006143">
    <property type="entry name" value="RND_pump_MFP"/>
</dbReference>
<protein>
    <submittedName>
        <fullName evidence="4">Membrane fusion protein, multidrug efflux system</fullName>
    </submittedName>
</protein>
<dbReference type="OrthoDB" id="9806939at2"/>
<dbReference type="SUPFAM" id="SSF111369">
    <property type="entry name" value="HlyD-like secretion proteins"/>
    <property type="match status" value="2"/>
</dbReference>
<name>A0A1H9HUS9_9RHOB</name>
<evidence type="ECO:0000256" key="1">
    <source>
        <dbReference type="ARBA" id="ARBA00009477"/>
    </source>
</evidence>
<dbReference type="Pfam" id="PF25954">
    <property type="entry name" value="Beta-barrel_RND_2"/>
    <property type="match status" value="1"/>
</dbReference>
<feature type="domain" description="CusB-like beta-barrel" evidence="3">
    <location>
        <begin position="262"/>
        <end position="330"/>
    </location>
</feature>
<organism evidence="4 5">
    <name type="scientific">Thalassovita taeanensis</name>
    <dbReference type="NCBI Taxonomy" id="657014"/>
    <lineage>
        <taxon>Bacteria</taxon>
        <taxon>Pseudomonadati</taxon>
        <taxon>Pseudomonadota</taxon>
        <taxon>Alphaproteobacteria</taxon>
        <taxon>Rhodobacterales</taxon>
        <taxon>Roseobacteraceae</taxon>
        <taxon>Thalassovita</taxon>
    </lineage>
</organism>
<proteinExistence type="inferred from homology"/>
<evidence type="ECO:0000313" key="5">
    <source>
        <dbReference type="Proteomes" id="UP000198634"/>
    </source>
</evidence>
<dbReference type="STRING" id="657014.SAMN04488092_11097"/>
<feature type="coiled-coil region" evidence="2">
    <location>
        <begin position="124"/>
        <end position="158"/>
    </location>
</feature>
<dbReference type="Gene3D" id="1.10.287.470">
    <property type="entry name" value="Helix hairpin bin"/>
    <property type="match status" value="1"/>
</dbReference>
<dbReference type="Gene3D" id="2.40.50.100">
    <property type="match status" value="1"/>
</dbReference>
<keyword evidence="2" id="KW-0175">Coiled coil</keyword>
<dbReference type="PANTHER" id="PTHR30469:SF29">
    <property type="entry name" value="BLR2860 PROTEIN"/>
    <property type="match status" value="1"/>
</dbReference>
<reference evidence="4 5" key="1">
    <citation type="submission" date="2016-10" db="EMBL/GenBank/DDBJ databases">
        <authorList>
            <person name="de Groot N.N."/>
        </authorList>
    </citation>
    <scope>NUCLEOTIDE SEQUENCE [LARGE SCALE GENOMIC DNA]</scope>
    <source>
        <strain evidence="4 5">DSM 22007</strain>
    </source>
</reference>
<evidence type="ECO:0000256" key="2">
    <source>
        <dbReference type="SAM" id="Coils"/>
    </source>
</evidence>
<dbReference type="Gene3D" id="2.40.30.170">
    <property type="match status" value="1"/>
</dbReference>
<feature type="coiled-coil region" evidence="2">
    <location>
        <begin position="197"/>
        <end position="224"/>
    </location>
</feature>
<dbReference type="NCBIfam" id="TIGR01730">
    <property type="entry name" value="RND_mfp"/>
    <property type="match status" value="1"/>
</dbReference>
<evidence type="ECO:0000313" key="4">
    <source>
        <dbReference type="EMBL" id="SEQ66080.1"/>
    </source>
</evidence>
<dbReference type="EMBL" id="FOEP01000010">
    <property type="protein sequence ID" value="SEQ66080.1"/>
    <property type="molecule type" value="Genomic_DNA"/>
</dbReference>
<gene>
    <name evidence="4" type="ORF">SAMN04488092_11097</name>
</gene>
<keyword evidence="5" id="KW-1185">Reference proteome</keyword>
<dbReference type="GO" id="GO:1990281">
    <property type="term" value="C:efflux pump complex"/>
    <property type="evidence" value="ECO:0007669"/>
    <property type="project" value="TreeGrafter"/>
</dbReference>
<sequence length="412" mass="42729">MKIVPILTAVLVSAVLYLLVMERDALMAFALSKDAPAEIDATTEEVAVAPEQALKPIGVVAVHSGAQAIDSAVVLRGETQAARAVEVRAETGAQVISEPLRKGSYVEAGQVLCQLDPGTRPASLATARAALAEAEARVPEAQARLKEAQARLDEAVINDTVASKLSKDGYAADTRVAATQAAARGAEAGVESARSGVQSAQAGIQSAEAAVASAETEMQRLTIKAPFGGLLESDAAELGSLLQSGGLCATVIQLDPIKLVGYVPETEVSRVSVGALAGARLATGAEVRGRVTFLSRSADPQTRTFRVDIDVPNADLNIRDGQTAEIMIASDGANAHLLPQSALTLDDDGRLGVRLVATGSVAQFAPVQLIRDTVKGVWVTGLDDQVDVIVVGQEYVTDGVAVVPTWQEEATQ</sequence>
<dbReference type="Gene3D" id="2.40.420.20">
    <property type="match status" value="1"/>
</dbReference>
<accession>A0A1H9HUS9</accession>
<dbReference type="Proteomes" id="UP000198634">
    <property type="component" value="Unassembled WGS sequence"/>
</dbReference>
<dbReference type="AlphaFoldDB" id="A0A1H9HUS9"/>
<evidence type="ECO:0000259" key="3">
    <source>
        <dbReference type="Pfam" id="PF25954"/>
    </source>
</evidence>
<dbReference type="InterPro" id="IPR058792">
    <property type="entry name" value="Beta-barrel_RND_2"/>
</dbReference>
<dbReference type="PANTHER" id="PTHR30469">
    <property type="entry name" value="MULTIDRUG RESISTANCE PROTEIN MDTA"/>
    <property type="match status" value="1"/>
</dbReference>
<dbReference type="GO" id="GO:0015562">
    <property type="term" value="F:efflux transmembrane transporter activity"/>
    <property type="evidence" value="ECO:0007669"/>
    <property type="project" value="TreeGrafter"/>
</dbReference>